<evidence type="ECO:0000313" key="2">
    <source>
        <dbReference type="Proteomes" id="UP000007488"/>
    </source>
</evidence>
<gene>
    <name evidence="1" type="ordered locus">Sgly_1754</name>
</gene>
<dbReference type="AlphaFoldDB" id="F0SZG5"/>
<evidence type="ECO:0000313" key="1">
    <source>
        <dbReference type="EMBL" id="ADY56051.1"/>
    </source>
</evidence>
<dbReference type="STRING" id="645991.Sgly_1754"/>
<proteinExistence type="predicted"/>
<dbReference type="Proteomes" id="UP000007488">
    <property type="component" value="Chromosome"/>
</dbReference>
<protein>
    <submittedName>
        <fullName evidence="1">Uncharacterized protein</fullName>
    </submittedName>
</protein>
<sequence>MMSFEAHQFKVIQIFDFWILLQQFFVCRLKQIEI</sequence>
<dbReference type="EMBL" id="CP002547">
    <property type="protein sequence ID" value="ADY56051.1"/>
    <property type="molecule type" value="Genomic_DNA"/>
</dbReference>
<name>F0SZG5_SYNGF</name>
<dbReference type="HOGENOM" id="CLU_3376502_0_0_9"/>
<reference evidence="2" key="2">
    <citation type="submission" date="2011-02" db="EMBL/GenBank/DDBJ databases">
        <title>The complete genome of Syntrophobotulus glycolicus DSM 8271.</title>
        <authorList>
            <person name="Lucas S."/>
            <person name="Copeland A."/>
            <person name="Lapidus A."/>
            <person name="Bruce D."/>
            <person name="Goodwin L."/>
            <person name="Pitluck S."/>
            <person name="Kyrpides N."/>
            <person name="Mavromatis K."/>
            <person name="Pagani I."/>
            <person name="Ivanova N."/>
            <person name="Mikhailova N."/>
            <person name="Chertkov O."/>
            <person name="Held B."/>
            <person name="Detter J.C."/>
            <person name="Tapia R."/>
            <person name="Han C."/>
            <person name="Land M."/>
            <person name="Hauser L."/>
            <person name="Markowitz V."/>
            <person name="Cheng J.-F."/>
            <person name="Hugenholtz P."/>
            <person name="Woyke T."/>
            <person name="Wu D."/>
            <person name="Spring S."/>
            <person name="Schroeder M."/>
            <person name="Brambilla E."/>
            <person name="Klenk H.-P."/>
            <person name="Eisen J.A."/>
        </authorList>
    </citation>
    <scope>NUCLEOTIDE SEQUENCE [LARGE SCALE GENOMIC DNA]</scope>
    <source>
        <strain evidence="2">DSM 8271 / FlGlyR</strain>
    </source>
</reference>
<reference evidence="1 2" key="1">
    <citation type="journal article" date="2011" name="Stand. Genomic Sci.">
        <title>Complete genome sequence of Syntrophobotulus glycolicus type strain (FlGlyR).</title>
        <authorList>
            <person name="Han C."/>
            <person name="Mwirichia R."/>
            <person name="Chertkov O."/>
            <person name="Held B."/>
            <person name="Lapidus A."/>
            <person name="Nolan M."/>
            <person name="Lucas S."/>
            <person name="Hammon N."/>
            <person name="Deshpande S."/>
            <person name="Cheng J.F."/>
            <person name="Tapia R."/>
            <person name="Goodwin L."/>
            <person name="Pitluck S."/>
            <person name="Huntemann M."/>
            <person name="Liolios K."/>
            <person name="Ivanova N."/>
            <person name="Pagani I."/>
            <person name="Mavromatis K."/>
            <person name="Ovchinikova G."/>
            <person name="Pati A."/>
            <person name="Chen A."/>
            <person name="Palaniappan K."/>
            <person name="Land M."/>
            <person name="Hauser L."/>
            <person name="Brambilla E.M."/>
            <person name="Rohde M."/>
            <person name="Spring S."/>
            <person name="Sikorski J."/>
            <person name="Goker M."/>
            <person name="Woyke T."/>
            <person name="Bristow J."/>
            <person name="Eisen J.A."/>
            <person name="Markowitz V."/>
            <person name="Hugenholtz P."/>
            <person name="Kyrpides N.C."/>
            <person name="Klenk H.P."/>
            <person name="Detter J.C."/>
        </authorList>
    </citation>
    <scope>NUCLEOTIDE SEQUENCE [LARGE SCALE GENOMIC DNA]</scope>
    <source>
        <strain evidence="2">DSM 8271 / FlGlyR</strain>
    </source>
</reference>
<keyword evidence="2" id="KW-1185">Reference proteome</keyword>
<organism evidence="1 2">
    <name type="scientific">Syntrophobotulus glycolicus (strain DSM 8271 / FlGlyR)</name>
    <dbReference type="NCBI Taxonomy" id="645991"/>
    <lineage>
        <taxon>Bacteria</taxon>
        <taxon>Bacillati</taxon>
        <taxon>Bacillota</taxon>
        <taxon>Clostridia</taxon>
        <taxon>Eubacteriales</taxon>
        <taxon>Desulfitobacteriaceae</taxon>
        <taxon>Syntrophobotulus</taxon>
    </lineage>
</organism>
<dbReference type="KEGG" id="sgy:Sgly_1754"/>
<accession>F0SZG5</accession>